<proteinExistence type="predicted"/>
<reference evidence="1" key="1">
    <citation type="submission" date="2014-09" db="EMBL/GenBank/DDBJ databases">
        <authorList>
            <person name="Magalhaes I.L.F."/>
            <person name="Oliveira U."/>
            <person name="Santos F.R."/>
            <person name="Vidigal T.H.D.A."/>
            <person name="Brescovit A.D."/>
            <person name="Santos A.J."/>
        </authorList>
    </citation>
    <scope>NUCLEOTIDE SEQUENCE</scope>
    <source>
        <tissue evidence="1">Shoot tissue taken approximately 20 cm above the soil surface</tissue>
    </source>
</reference>
<dbReference type="AlphaFoldDB" id="A0A0A9DVS4"/>
<dbReference type="EMBL" id="GBRH01205271">
    <property type="protein sequence ID" value="JAD92624.1"/>
    <property type="molecule type" value="Transcribed_RNA"/>
</dbReference>
<name>A0A0A9DVS4_ARUDO</name>
<accession>A0A0A9DVS4</accession>
<reference evidence="1" key="2">
    <citation type="journal article" date="2015" name="Data Brief">
        <title>Shoot transcriptome of the giant reed, Arundo donax.</title>
        <authorList>
            <person name="Barrero R.A."/>
            <person name="Guerrero F.D."/>
            <person name="Moolhuijzen P."/>
            <person name="Goolsby J.A."/>
            <person name="Tidwell J."/>
            <person name="Bellgard S.E."/>
            <person name="Bellgard M.I."/>
        </authorList>
    </citation>
    <scope>NUCLEOTIDE SEQUENCE</scope>
    <source>
        <tissue evidence="1">Shoot tissue taken approximately 20 cm above the soil surface</tissue>
    </source>
</reference>
<sequence>MSQGSSSRGTSRGPLLASGKLGALTRYPLVACPDCGGEVIELVSGTVKNPGKIFFMCCENE</sequence>
<evidence type="ECO:0000313" key="1">
    <source>
        <dbReference type="EMBL" id="JAD92624.1"/>
    </source>
</evidence>
<organism evidence="1">
    <name type="scientific">Arundo donax</name>
    <name type="common">Giant reed</name>
    <name type="synonym">Donax arundinaceus</name>
    <dbReference type="NCBI Taxonomy" id="35708"/>
    <lineage>
        <taxon>Eukaryota</taxon>
        <taxon>Viridiplantae</taxon>
        <taxon>Streptophyta</taxon>
        <taxon>Embryophyta</taxon>
        <taxon>Tracheophyta</taxon>
        <taxon>Spermatophyta</taxon>
        <taxon>Magnoliopsida</taxon>
        <taxon>Liliopsida</taxon>
        <taxon>Poales</taxon>
        <taxon>Poaceae</taxon>
        <taxon>PACMAD clade</taxon>
        <taxon>Arundinoideae</taxon>
        <taxon>Arundineae</taxon>
        <taxon>Arundo</taxon>
    </lineage>
</organism>
<protein>
    <submittedName>
        <fullName evidence="1">Uncharacterized protein</fullName>
    </submittedName>
</protein>